<feature type="domain" description="RmlD-like substrate binding" evidence="3">
    <location>
        <begin position="1"/>
        <end position="234"/>
    </location>
</feature>
<keyword evidence="2" id="KW-0521">NADP</keyword>
<evidence type="ECO:0000256" key="2">
    <source>
        <dbReference type="RuleBase" id="RU364082"/>
    </source>
</evidence>
<evidence type="ECO:0000256" key="1">
    <source>
        <dbReference type="ARBA" id="ARBA00010944"/>
    </source>
</evidence>
<evidence type="ECO:0000313" key="5">
    <source>
        <dbReference type="Proteomes" id="UP000650466"/>
    </source>
</evidence>
<comment type="similarity">
    <text evidence="1 2">Belongs to the dTDP-4-dehydrorhamnose reductase family.</text>
</comment>
<dbReference type="Proteomes" id="UP000650466">
    <property type="component" value="Unassembled WGS sequence"/>
</dbReference>
<gene>
    <name evidence="4" type="ORF">ICC18_15820</name>
</gene>
<comment type="caution">
    <text evidence="4">The sequence shown here is derived from an EMBL/GenBank/DDBJ whole genome shotgun (WGS) entry which is preliminary data.</text>
</comment>
<reference evidence="4" key="1">
    <citation type="submission" date="2020-09" db="EMBL/GenBank/DDBJ databases">
        <title>Draft Genome Sequence of Paenibacillus sp. WST5.</title>
        <authorList>
            <person name="Bao Z."/>
        </authorList>
    </citation>
    <scope>NUCLEOTIDE SEQUENCE</scope>
    <source>
        <strain evidence="4">WST5</strain>
    </source>
</reference>
<organism evidence="4 5">
    <name type="scientific">Paenibacillus sedimenti</name>
    <dbReference type="NCBI Taxonomy" id="2770274"/>
    <lineage>
        <taxon>Bacteria</taxon>
        <taxon>Bacillati</taxon>
        <taxon>Bacillota</taxon>
        <taxon>Bacilli</taxon>
        <taxon>Bacillales</taxon>
        <taxon>Paenibacillaceae</taxon>
        <taxon>Paenibacillus</taxon>
    </lineage>
</organism>
<dbReference type="RefSeq" id="WP_188175401.1">
    <property type="nucleotide sequence ID" value="NZ_JACVVD010000005.1"/>
</dbReference>
<dbReference type="SUPFAM" id="SSF51735">
    <property type="entry name" value="NAD(P)-binding Rossmann-fold domains"/>
    <property type="match status" value="1"/>
</dbReference>
<keyword evidence="5" id="KW-1185">Reference proteome</keyword>
<comment type="pathway">
    <text evidence="2">Carbohydrate biosynthesis; dTDP-L-rhamnose biosynthesis.</text>
</comment>
<keyword evidence="2" id="KW-0560">Oxidoreductase</keyword>
<evidence type="ECO:0000313" key="4">
    <source>
        <dbReference type="EMBL" id="MBD0381590.1"/>
    </source>
</evidence>
<dbReference type="InterPro" id="IPR005913">
    <property type="entry name" value="dTDP_dehydrorham_reduct"/>
</dbReference>
<dbReference type="InterPro" id="IPR036291">
    <property type="entry name" value="NAD(P)-bd_dom_sf"/>
</dbReference>
<dbReference type="Pfam" id="PF04321">
    <property type="entry name" value="RmlD_sub_bind"/>
    <property type="match status" value="1"/>
</dbReference>
<protein>
    <recommendedName>
        <fullName evidence="2">dTDP-4-dehydrorhamnose reductase</fullName>
        <ecNumber evidence="2">1.1.1.133</ecNumber>
    </recommendedName>
</protein>
<evidence type="ECO:0000259" key="3">
    <source>
        <dbReference type="Pfam" id="PF04321"/>
    </source>
</evidence>
<dbReference type="GO" id="GO:0008831">
    <property type="term" value="F:dTDP-4-dehydrorhamnose reductase activity"/>
    <property type="evidence" value="ECO:0007669"/>
    <property type="project" value="UniProtKB-EC"/>
</dbReference>
<accession>A0A926KTA2</accession>
<dbReference type="Gene3D" id="3.40.50.720">
    <property type="entry name" value="NAD(P)-binding Rossmann-like Domain"/>
    <property type="match status" value="1"/>
</dbReference>
<dbReference type="PANTHER" id="PTHR10491">
    <property type="entry name" value="DTDP-4-DEHYDRORHAMNOSE REDUCTASE"/>
    <property type="match status" value="1"/>
</dbReference>
<dbReference type="GO" id="GO:0019305">
    <property type="term" value="P:dTDP-rhamnose biosynthetic process"/>
    <property type="evidence" value="ECO:0007669"/>
    <property type="project" value="TreeGrafter"/>
</dbReference>
<dbReference type="AlphaFoldDB" id="A0A926KTA2"/>
<dbReference type="EMBL" id="JACVVD010000005">
    <property type="protein sequence ID" value="MBD0381590.1"/>
    <property type="molecule type" value="Genomic_DNA"/>
</dbReference>
<dbReference type="PANTHER" id="PTHR10491:SF4">
    <property type="entry name" value="METHIONINE ADENOSYLTRANSFERASE 2 SUBUNIT BETA"/>
    <property type="match status" value="1"/>
</dbReference>
<proteinExistence type="inferred from homology"/>
<dbReference type="CDD" id="cd05254">
    <property type="entry name" value="dTDP_HR_like_SDR_e"/>
    <property type="match status" value="1"/>
</dbReference>
<dbReference type="EC" id="1.1.1.133" evidence="2"/>
<name>A0A926KTA2_9BACL</name>
<sequence length="286" mass="32166">MKLLIIGGHGMAGHILKQYFMQQPACEVWSTVRAASQTDSRAVALDVRDAAGVKQLLDRLRPDVVVNAVGLLNDETRLRQAEAIYVNSLFPHVLEQFAESYDFRLVHISTDCVFSGSRGDYTETDPADAISIYGKTKSLGEVTGPKTITFRTSIIGPELKQNGIGLFHWFMRQSGDIQGYRQVFWNGVTTLELAKAIDWCLGQPIQGLVHLSGRQKLSKYELLLLLQQQFHHQSVNILANDDIQSDKSLVSTRADFSYAVPPYAQMIFELKEWMDRHGQGVYSYPQ</sequence>
<dbReference type="GO" id="GO:0005829">
    <property type="term" value="C:cytosol"/>
    <property type="evidence" value="ECO:0007669"/>
    <property type="project" value="TreeGrafter"/>
</dbReference>
<comment type="function">
    <text evidence="2">Catalyzes the reduction of dTDP-6-deoxy-L-lyxo-4-hexulose to yield dTDP-L-rhamnose.</text>
</comment>
<dbReference type="InterPro" id="IPR029903">
    <property type="entry name" value="RmlD-like-bd"/>
</dbReference>